<comment type="caution">
    <text evidence="1">The sequence shown here is derived from an EMBL/GenBank/DDBJ whole genome shotgun (WGS) entry which is preliminary data.</text>
</comment>
<reference evidence="1" key="1">
    <citation type="submission" date="2022-04" db="EMBL/GenBank/DDBJ databases">
        <title>Jade perch genome.</title>
        <authorList>
            <person name="Chao B."/>
        </authorList>
    </citation>
    <scope>NUCLEOTIDE SEQUENCE</scope>
    <source>
        <strain evidence="1">CB-2022</strain>
    </source>
</reference>
<accession>A0ACB8VDT5</accession>
<dbReference type="Proteomes" id="UP000831701">
    <property type="component" value="Chromosome 22"/>
</dbReference>
<evidence type="ECO:0000313" key="2">
    <source>
        <dbReference type="Proteomes" id="UP000831701"/>
    </source>
</evidence>
<evidence type="ECO:0000313" key="1">
    <source>
        <dbReference type="EMBL" id="KAI3353671.1"/>
    </source>
</evidence>
<protein>
    <submittedName>
        <fullName evidence="1">Uncharacterized protein</fullName>
    </submittedName>
</protein>
<organism evidence="1 2">
    <name type="scientific">Scortum barcoo</name>
    <name type="common">barcoo grunter</name>
    <dbReference type="NCBI Taxonomy" id="214431"/>
    <lineage>
        <taxon>Eukaryota</taxon>
        <taxon>Metazoa</taxon>
        <taxon>Chordata</taxon>
        <taxon>Craniata</taxon>
        <taxon>Vertebrata</taxon>
        <taxon>Euteleostomi</taxon>
        <taxon>Actinopterygii</taxon>
        <taxon>Neopterygii</taxon>
        <taxon>Teleostei</taxon>
        <taxon>Neoteleostei</taxon>
        <taxon>Acanthomorphata</taxon>
        <taxon>Eupercaria</taxon>
        <taxon>Centrarchiformes</taxon>
        <taxon>Terapontoidei</taxon>
        <taxon>Terapontidae</taxon>
        <taxon>Scortum</taxon>
    </lineage>
</organism>
<proteinExistence type="predicted"/>
<name>A0ACB8VDT5_9TELE</name>
<dbReference type="EMBL" id="CM041552">
    <property type="protein sequence ID" value="KAI3353671.1"/>
    <property type="molecule type" value="Genomic_DNA"/>
</dbReference>
<keyword evidence="2" id="KW-1185">Reference proteome</keyword>
<gene>
    <name evidence="1" type="ORF">L3Q82_004911</name>
</gene>
<sequence>MLCNRSGPAHAARSPWRAALLETEREEEEDRERERAAERREPKPLRLTHTRGAMENRSPLRRSFPHDGLRLLTTLLILYGLTCFQSNHSPCPPDELIITTDDKLASERFQHPPSAFIVCEITSDTETEGKKELSPASEIPDLACRAASALDADMLRLRALAVFFMVSARSAKFPHSPPGSGVSANQVIVPEKVNAVLGKNITLGCRIEVGNLSLTQSSWERRLPSGTVTLAVFNPELGTSITPEYAKRVSFVAPSVRDATITIEGASFADIGSYICKVATFPLGNTQASTFVNVLVEPKVYVSAGPTALLDGGNESLVATCIAERGRPAAEVFWETELYGRSEKQSQDEPNGTSTTHVRYMWPPQSYAQGKTLTCVVRHPALQTEFRIPFILNVQFAPMVSIIETDKNWYVGQENVKFTCGAKANPPARHFTWVRLDGSMPEGVEISNNSFAFTRPLERNDSGVYRCEVMNDIGLRSQNVNLWVQDPPPTTAAPSTTASLLRGTSGTGTAADQQSALFTSPTLASLSDSNLGTIVGGAVGGVLFLILLLILGGACFMRQRRTFRGDYYTKQYLGPSDMQKESQLDVLQPHELQEVYGDKTSKGSQDLKPKLGGDIIYPDYTPERKDRDDWADRGDGHRGLKEGNYYPDHYNTQNMHPCGPPVHSPIVNNGSPYLPEDCYDNGTDSDYVSHMDGSVISRRECYFPPLSLDPGGEQIIELTRNITAVLGEDVYLRCRYLGNTEILGSEWKRQFKTKMRSKGLAGFSEGRPFSYKDFSEPDSVTNLTVKMNVSSVAVEGEYHCEFESEEAIYSDNVFITVVVRPDIQMLVEAENVDGSHYQSVSCSAIGGRPVPQISWLVSGLPPIGDPFTVMVSETVHSNGTSTLSSILRFPTHLQDEENVTCVVQHPTLPSPTLTTVRVETYTRPNVTIKAEMIQDGGSEFWVVSCISSGGRPETDISLALNIDEELQRENSTDSDMQISSVFLPAIVYEGHNVTCVFEHPKFTHKVSRGITLPSFYLSGAQLYSELGGNSDDLQDTKFLELQEGQSDAVISLQVTGNVPHYNVTCKKDDGPLPEGVELVGNSFIVQGPVEHQYAGLYECFLSYHHLQTTFKFNVTVKPQVMQLVPPTIQVDLQTEDGHRVIECSAADAVPVANMSWLLPEARPSINITSTSEWKDGAEHTKVECSVDSVAPAATLTWHVGNSDISYQSETEVQAADGLVSARSSVHFLSSLYSENEGRLLKARLTYKFPLALHEGQDLTCVYNYENGATEKKTIHIPRYYISSVRVLNHTTPLQSRLGGELIVRRLTLQENHRKQKVFLRVEGNVPEYNLNCKRSHGSFVQMEGDAMVFQSTERDEGLYTCRASFYHHTATVNIQVEVMSEDKLFGCSICGFDICVYACLSALVAIICISSALAIILILLITLWVCCKVNCRKKYQKPESLSALTTLMQEPGSPEVKKPAVLEKDSKEYAQLTQGLNCSPNFFTFSGESAVFTNSKE</sequence>